<keyword evidence="1 4" id="KW-0808">Transferase</keyword>
<evidence type="ECO:0000256" key="1">
    <source>
        <dbReference type="ARBA" id="ARBA00022679"/>
    </source>
</evidence>
<dbReference type="PANTHER" id="PTHR43584:SF8">
    <property type="entry name" value="N-ACETYLMURAMATE ALPHA-1-PHOSPHATE URIDYLYLTRANSFERASE"/>
    <property type="match status" value="1"/>
</dbReference>
<evidence type="ECO:0000256" key="2">
    <source>
        <dbReference type="ARBA" id="ARBA00022695"/>
    </source>
</evidence>
<name>A0A075H6G9_9ARCH</name>
<dbReference type="AlphaFoldDB" id="A0A075H6G9"/>
<dbReference type="InterPro" id="IPR029044">
    <property type="entry name" value="Nucleotide-diphossugar_trans"/>
</dbReference>
<keyword evidence="2" id="KW-0548">Nucleotidyltransferase</keyword>
<proteinExistence type="predicted"/>
<protein>
    <submittedName>
        <fullName evidence="4">Nucleotidyl transferase</fullName>
    </submittedName>
</protein>
<organism evidence="4">
    <name type="scientific">uncultured marine thaumarchaeote KM3_54_B03</name>
    <dbReference type="NCBI Taxonomy" id="1456189"/>
    <lineage>
        <taxon>Archaea</taxon>
        <taxon>Nitrososphaerota</taxon>
        <taxon>environmental samples</taxon>
    </lineage>
</organism>
<dbReference type="GO" id="GO:0016779">
    <property type="term" value="F:nucleotidyltransferase activity"/>
    <property type="evidence" value="ECO:0007669"/>
    <property type="project" value="UniProtKB-KW"/>
</dbReference>
<dbReference type="PANTHER" id="PTHR43584">
    <property type="entry name" value="NUCLEOTIDYL TRANSFERASE"/>
    <property type="match status" value="1"/>
</dbReference>
<dbReference type="EMBL" id="KF900933">
    <property type="protein sequence ID" value="AIF11981.1"/>
    <property type="molecule type" value="Genomic_DNA"/>
</dbReference>
<feature type="domain" description="Nucleotidyl transferase" evidence="3">
    <location>
        <begin position="3"/>
        <end position="67"/>
    </location>
</feature>
<dbReference type="SUPFAM" id="SSF53448">
    <property type="entry name" value="Nucleotide-diphospho-sugar transferases"/>
    <property type="match status" value="1"/>
</dbReference>
<dbReference type="InterPro" id="IPR050065">
    <property type="entry name" value="GlmU-like"/>
</dbReference>
<sequence>MQAMILSGGRGKRLRPVTDIIPKPLIKINNTPLIEWKINYLKKFGIKDIIICSGYKGKKIENYISKKITLVAI</sequence>
<dbReference type="Pfam" id="PF00483">
    <property type="entry name" value="NTP_transferase"/>
    <property type="match status" value="1"/>
</dbReference>
<accession>A0A075H6G9</accession>
<dbReference type="Gene3D" id="3.90.550.10">
    <property type="entry name" value="Spore Coat Polysaccharide Biosynthesis Protein SpsA, Chain A"/>
    <property type="match status" value="1"/>
</dbReference>
<reference evidence="4" key="1">
    <citation type="journal article" date="2014" name="Genome Biol. Evol.">
        <title>Pangenome evidence for extensive interdomain horizontal transfer affecting lineage core and shell genes in uncultured planktonic thaumarchaeota and euryarchaeota.</title>
        <authorList>
            <person name="Deschamps P."/>
            <person name="Zivanovic Y."/>
            <person name="Moreira D."/>
            <person name="Rodriguez-Valera F."/>
            <person name="Lopez-Garcia P."/>
        </authorList>
    </citation>
    <scope>NUCLEOTIDE SEQUENCE</scope>
</reference>
<dbReference type="InterPro" id="IPR005835">
    <property type="entry name" value="NTP_transferase_dom"/>
</dbReference>
<evidence type="ECO:0000259" key="3">
    <source>
        <dbReference type="Pfam" id="PF00483"/>
    </source>
</evidence>
<evidence type="ECO:0000313" key="4">
    <source>
        <dbReference type="EMBL" id="AIF11981.1"/>
    </source>
</evidence>